<name>A0A6M1RDZ9_9BACT</name>
<dbReference type="Proteomes" id="UP000477311">
    <property type="component" value="Unassembled WGS sequence"/>
</dbReference>
<comment type="subcellular location">
    <subcellularLocation>
        <location evidence="1">Cell membrane</location>
        <topology evidence="1">Multi-pass membrane protein</topology>
    </subcellularLocation>
</comment>
<feature type="transmembrane region" description="Helical" evidence="10">
    <location>
        <begin position="264"/>
        <end position="281"/>
    </location>
</feature>
<evidence type="ECO:0000256" key="4">
    <source>
        <dbReference type="ARBA" id="ARBA00022960"/>
    </source>
</evidence>
<accession>A0A6M1RDZ9</accession>
<evidence type="ECO:0000256" key="10">
    <source>
        <dbReference type="SAM" id="Phobius"/>
    </source>
</evidence>
<keyword evidence="7 10" id="KW-0472">Membrane</keyword>
<dbReference type="GO" id="GO:0005886">
    <property type="term" value="C:plasma membrane"/>
    <property type="evidence" value="ECO:0007669"/>
    <property type="project" value="UniProtKB-SubCell"/>
</dbReference>
<sequence>METRTGGLSSVASDRATFFRQSGWLMVVNLVTGVVMLGVHFLAKWIPPSEYATAVTLLTLTMLIPAIPLQMVVAQQTAADLALDRLRVLSGKIRGLWGWLTLAWAVGATVVVVLEPFLSRRLSIANPASIWVTLLLMLGCLWMPVVWGMLQGAQNFLWLGISMLANAVVRVGSAVLLVWFWRREATSIMTAALLGVGASVLLGLWQSRALWTGPAEPLAARALLRQTLPLFLGFGVTLFLFSADTVFVKWWFPEQTAWYASAGTLARGLIWLVGPLAAVMFPKVVRSTVRAEDGNLLTVTLVSTAVLVGVAGLGLCLVGPWLIRFVYTPAYVQPTMEILPWYAAAMIPLALANVLVNHLLARTDYRVVPWLVGLAVLYVAGLLAFHASPIQILHVLAVACSVMFGLCWWFVKRPLPVPGQVTVPEVM</sequence>
<feature type="transmembrane region" description="Helical" evidence="10">
    <location>
        <begin position="156"/>
        <end position="181"/>
    </location>
</feature>
<keyword evidence="6 10" id="KW-1133">Transmembrane helix</keyword>
<feature type="transmembrane region" description="Helical" evidence="10">
    <location>
        <begin position="301"/>
        <end position="327"/>
    </location>
</feature>
<organism evidence="11 12">
    <name type="scientific">Limisphaera ngatamarikiensis</name>
    <dbReference type="NCBI Taxonomy" id="1324935"/>
    <lineage>
        <taxon>Bacteria</taxon>
        <taxon>Pseudomonadati</taxon>
        <taxon>Verrucomicrobiota</taxon>
        <taxon>Verrucomicrobiia</taxon>
        <taxon>Limisphaerales</taxon>
        <taxon>Limisphaeraceae</taxon>
        <taxon>Limisphaera</taxon>
    </lineage>
</organism>
<keyword evidence="4" id="KW-0133">Cell shape</keyword>
<dbReference type="AlphaFoldDB" id="A0A6M1RDZ9"/>
<reference evidence="11 12" key="1">
    <citation type="submission" date="2020-02" db="EMBL/GenBank/DDBJ databases">
        <title>Draft genome sequence of Limisphaera ngatamarikiensis NGM72.4T, a thermophilic Verrucomicrobia grouped in subdivision 3.</title>
        <authorList>
            <person name="Carere C.R."/>
            <person name="Steen J."/>
            <person name="Hugenholtz P."/>
            <person name="Stott M.B."/>
        </authorList>
    </citation>
    <scope>NUCLEOTIDE SEQUENCE [LARGE SCALE GENOMIC DNA]</scope>
    <source>
        <strain evidence="11 12">NGM72.4</strain>
    </source>
</reference>
<evidence type="ECO:0000313" key="11">
    <source>
        <dbReference type="EMBL" id="NGO37816.1"/>
    </source>
</evidence>
<feature type="transmembrane region" description="Helical" evidence="10">
    <location>
        <begin position="188"/>
        <end position="207"/>
    </location>
</feature>
<evidence type="ECO:0000256" key="7">
    <source>
        <dbReference type="ARBA" id="ARBA00023136"/>
    </source>
</evidence>
<evidence type="ECO:0000256" key="6">
    <source>
        <dbReference type="ARBA" id="ARBA00022989"/>
    </source>
</evidence>
<feature type="transmembrane region" description="Helical" evidence="10">
    <location>
        <begin position="227"/>
        <end position="252"/>
    </location>
</feature>
<gene>
    <name evidence="11" type="ORF">G4L39_00140</name>
</gene>
<dbReference type="InterPro" id="IPR004268">
    <property type="entry name" value="MurJ"/>
</dbReference>
<keyword evidence="2" id="KW-1003">Cell membrane</keyword>
<dbReference type="PANTHER" id="PTHR30250">
    <property type="entry name" value="PST FAMILY PREDICTED COLANIC ACID TRANSPORTER"/>
    <property type="match status" value="1"/>
</dbReference>
<feature type="transmembrane region" description="Helical" evidence="10">
    <location>
        <begin position="23"/>
        <end position="43"/>
    </location>
</feature>
<dbReference type="Pfam" id="PF03023">
    <property type="entry name" value="MurJ"/>
    <property type="match status" value="1"/>
</dbReference>
<feature type="transmembrane region" description="Helical" evidence="10">
    <location>
        <begin position="392"/>
        <end position="411"/>
    </location>
</feature>
<evidence type="ECO:0000256" key="1">
    <source>
        <dbReference type="ARBA" id="ARBA00004651"/>
    </source>
</evidence>
<feature type="transmembrane region" description="Helical" evidence="10">
    <location>
        <begin position="339"/>
        <end position="361"/>
    </location>
</feature>
<dbReference type="RefSeq" id="WP_165104998.1">
    <property type="nucleotide sequence ID" value="NZ_JAAKYA010000004.1"/>
</dbReference>
<proteinExistence type="inferred from homology"/>
<keyword evidence="5" id="KW-0573">Peptidoglycan synthesis</keyword>
<dbReference type="EMBL" id="JAAKYA010000004">
    <property type="protein sequence ID" value="NGO37816.1"/>
    <property type="molecule type" value="Genomic_DNA"/>
</dbReference>
<evidence type="ECO:0000256" key="9">
    <source>
        <dbReference type="ARBA" id="ARBA00061532"/>
    </source>
</evidence>
<dbReference type="InterPro" id="IPR050833">
    <property type="entry name" value="Poly_Biosynth_Transport"/>
</dbReference>
<keyword evidence="3 10" id="KW-0812">Transmembrane</keyword>
<dbReference type="GO" id="GO:0009252">
    <property type="term" value="P:peptidoglycan biosynthetic process"/>
    <property type="evidence" value="ECO:0007669"/>
    <property type="project" value="UniProtKB-KW"/>
</dbReference>
<feature type="transmembrane region" description="Helical" evidence="10">
    <location>
        <begin position="367"/>
        <end position="385"/>
    </location>
</feature>
<dbReference type="PANTHER" id="PTHR30250:SF11">
    <property type="entry name" value="O-ANTIGEN TRANSPORTER-RELATED"/>
    <property type="match status" value="1"/>
</dbReference>
<comment type="caution">
    <text evidence="11">The sequence shown here is derived from an EMBL/GenBank/DDBJ whole genome shotgun (WGS) entry which is preliminary data.</text>
</comment>
<dbReference type="GO" id="GO:0008360">
    <property type="term" value="P:regulation of cell shape"/>
    <property type="evidence" value="ECO:0007669"/>
    <property type="project" value="UniProtKB-KW"/>
</dbReference>
<evidence type="ECO:0000256" key="3">
    <source>
        <dbReference type="ARBA" id="ARBA00022692"/>
    </source>
</evidence>
<comment type="function">
    <text evidence="8">Involved in peptidoglycan biosynthesis. Transports lipid-linked peptidoglycan precursors from the inner to the outer leaflet of the cytoplasmic membrane.</text>
</comment>
<comment type="similarity">
    <text evidence="9">Belongs to the MurJ/MviN family.</text>
</comment>
<evidence type="ECO:0000313" key="12">
    <source>
        <dbReference type="Proteomes" id="UP000477311"/>
    </source>
</evidence>
<feature type="transmembrane region" description="Helical" evidence="10">
    <location>
        <begin position="55"/>
        <end position="76"/>
    </location>
</feature>
<evidence type="ECO:0008006" key="13">
    <source>
        <dbReference type="Google" id="ProtNLM"/>
    </source>
</evidence>
<feature type="transmembrane region" description="Helical" evidence="10">
    <location>
        <begin position="96"/>
        <end position="118"/>
    </location>
</feature>
<feature type="transmembrane region" description="Helical" evidence="10">
    <location>
        <begin position="130"/>
        <end position="150"/>
    </location>
</feature>
<keyword evidence="12" id="KW-1185">Reference proteome</keyword>
<evidence type="ECO:0000256" key="5">
    <source>
        <dbReference type="ARBA" id="ARBA00022984"/>
    </source>
</evidence>
<protein>
    <recommendedName>
        <fullName evidence="13">Oligosaccharide flippase family protein</fullName>
    </recommendedName>
</protein>
<evidence type="ECO:0000256" key="2">
    <source>
        <dbReference type="ARBA" id="ARBA00022475"/>
    </source>
</evidence>
<evidence type="ECO:0000256" key="8">
    <source>
        <dbReference type="ARBA" id="ARBA00060041"/>
    </source>
</evidence>